<dbReference type="SUPFAM" id="SSF48371">
    <property type="entry name" value="ARM repeat"/>
    <property type="match status" value="2"/>
</dbReference>
<dbReference type="InterPro" id="IPR000403">
    <property type="entry name" value="PI3/4_kinase_cat_dom"/>
</dbReference>
<name>A0A0C3FJL6_PILCF</name>
<evidence type="ECO:0000256" key="1">
    <source>
        <dbReference type="ARBA" id="ARBA00001686"/>
    </source>
</evidence>
<dbReference type="PANTHER" id="PTHR10048:SF15">
    <property type="entry name" value="PHOSPHATIDYLINOSITOL 4-KINASE ALPHA"/>
    <property type="match status" value="1"/>
</dbReference>
<dbReference type="Proteomes" id="UP000054166">
    <property type="component" value="Unassembled WGS sequence"/>
</dbReference>
<dbReference type="InterPro" id="IPR036940">
    <property type="entry name" value="PI3/4_kinase_cat_sf"/>
</dbReference>
<dbReference type="GO" id="GO:0004430">
    <property type="term" value="F:1-phosphatidylinositol 4-kinase activity"/>
    <property type="evidence" value="ECO:0007669"/>
    <property type="project" value="UniProtKB-EC"/>
</dbReference>
<dbReference type="GO" id="GO:0005737">
    <property type="term" value="C:cytoplasm"/>
    <property type="evidence" value="ECO:0007669"/>
    <property type="project" value="TreeGrafter"/>
</dbReference>
<evidence type="ECO:0000259" key="9">
    <source>
        <dbReference type="PROSITE" id="PS51545"/>
    </source>
</evidence>
<evidence type="ECO:0000256" key="2">
    <source>
        <dbReference type="ARBA" id="ARBA00006209"/>
    </source>
</evidence>
<comment type="similarity">
    <text evidence="2">Belongs to the PI3/PI4-kinase family. Type III PI4K subfamily.</text>
</comment>
<comment type="catalytic activity">
    <reaction evidence="1">
        <text>a 1,2-diacyl-sn-glycero-3-phospho-(1D-myo-inositol) + ATP = a 1,2-diacyl-sn-glycero-3-phospho-(1D-myo-inositol 4-phosphate) + ADP + H(+)</text>
        <dbReference type="Rhea" id="RHEA:19877"/>
        <dbReference type="ChEBI" id="CHEBI:15378"/>
        <dbReference type="ChEBI" id="CHEBI:30616"/>
        <dbReference type="ChEBI" id="CHEBI:57880"/>
        <dbReference type="ChEBI" id="CHEBI:58178"/>
        <dbReference type="ChEBI" id="CHEBI:456216"/>
        <dbReference type="EC" id="2.7.1.67"/>
    </reaction>
</comment>
<dbReference type="Pfam" id="PF00454">
    <property type="entry name" value="PI3_PI4_kinase"/>
    <property type="match status" value="1"/>
</dbReference>
<dbReference type="InterPro" id="IPR011009">
    <property type="entry name" value="Kinase-like_dom_sf"/>
</dbReference>
<dbReference type="Pfam" id="PF00613">
    <property type="entry name" value="PI3Ka"/>
    <property type="match status" value="1"/>
</dbReference>
<dbReference type="PROSITE" id="PS51545">
    <property type="entry name" value="PIK_HELICAL"/>
    <property type="match status" value="1"/>
</dbReference>
<gene>
    <name evidence="10" type="ORF">PILCRDRAFT_98099</name>
</gene>
<accession>A0A0C3FJL6</accession>
<dbReference type="InterPro" id="IPR045495">
    <property type="entry name" value="PI4K_N"/>
</dbReference>
<dbReference type="PROSITE" id="PS00915">
    <property type="entry name" value="PI3_4_KINASE_1"/>
    <property type="match status" value="1"/>
</dbReference>
<dbReference type="EC" id="2.7.1.67" evidence="3"/>
<feature type="domain" description="PIK helical" evidence="9">
    <location>
        <begin position="1055"/>
        <end position="1241"/>
    </location>
</feature>
<dbReference type="SUPFAM" id="SSF56112">
    <property type="entry name" value="Protein kinase-like (PK-like)"/>
    <property type="match status" value="1"/>
</dbReference>
<dbReference type="EMBL" id="KN833008">
    <property type="protein sequence ID" value="KIM79616.1"/>
    <property type="molecule type" value="Genomic_DNA"/>
</dbReference>
<dbReference type="InterPro" id="IPR015433">
    <property type="entry name" value="PI3/4_kinase"/>
</dbReference>
<dbReference type="InterPro" id="IPR001263">
    <property type="entry name" value="PI3K_accessory_dom"/>
</dbReference>
<dbReference type="HOGENOM" id="CLU_000893_2_0_1"/>
<evidence type="ECO:0000313" key="10">
    <source>
        <dbReference type="EMBL" id="KIM79616.1"/>
    </source>
</evidence>
<dbReference type="InterPro" id="IPR042236">
    <property type="entry name" value="PI3K_accessory_sf"/>
</dbReference>
<dbReference type="SMART" id="SM00145">
    <property type="entry name" value="PI3Ka"/>
    <property type="match status" value="1"/>
</dbReference>
<dbReference type="GO" id="GO:0046854">
    <property type="term" value="P:phosphatidylinositol phosphate biosynthetic process"/>
    <property type="evidence" value="ECO:0007669"/>
    <property type="project" value="InterPro"/>
</dbReference>
<evidence type="ECO:0000259" key="8">
    <source>
        <dbReference type="PROSITE" id="PS50290"/>
    </source>
</evidence>
<feature type="domain" description="PI3K/PI4K catalytic" evidence="8">
    <location>
        <begin position="1344"/>
        <end position="1510"/>
    </location>
</feature>
<dbReference type="Gene3D" id="3.30.1010.10">
    <property type="entry name" value="Phosphatidylinositol 3-kinase Catalytic Subunit, Chain A, domain 4"/>
    <property type="match status" value="1"/>
</dbReference>
<dbReference type="GO" id="GO:0005886">
    <property type="term" value="C:plasma membrane"/>
    <property type="evidence" value="ECO:0007669"/>
    <property type="project" value="TreeGrafter"/>
</dbReference>
<dbReference type="GO" id="GO:0048015">
    <property type="term" value="P:phosphatidylinositol-mediated signaling"/>
    <property type="evidence" value="ECO:0007669"/>
    <property type="project" value="TreeGrafter"/>
</dbReference>
<dbReference type="FunFam" id="1.25.40.70:FF:000011">
    <property type="entry name" value="Phosphatidylinositol 4-kinase alpha"/>
    <property type="match status" value="1"/>
</dbReference>
<dbReference type="PROSITE" id="PS00916">
    <property type="entry name" value="PI3_4_KINASE_2"/>
    <property type="match status" value="1"/>
</dbReference>
<proteinExistence type="inferred from homology"/>
<evidence type="ECO:0000256" key="5">
    <source>
        <dbReference type="ARBA" id="ARBA00022741"/>
    </source>
</evidence>
<evidence type="ECO:0000256" key="7">
    <source>
        <dbReference type="ARBA" id="ARBA00022840"/>
    </source>
</evidence>
<keyword evidence="4" id="KW-0808">Transferase</keyword>
<sequence length="1510" mass="169900">MDTEPTIDTYAWETMSESLKLASVCCVALRELDESLYSRLALLLSDGSPVADNLVQEAALKATTVLVQSFPDIAAAMATHLRRFVTSPLAIFEFEFASENRAPPPLAAAAKCLALCIELAPGDDLIMSNMYSLLNYIAATSKEISENSSSSQLLSNPLYAASDEITIHSVETGLRGLSEDEKRLVGISTISVVTRLALEFQMEEVTRLTVSMLLQRLRSAEPTVEAAIAYNLVDLALSAPDSSFADIIRVFSTINRSANPDDPRFSNNMVLAAQTRLAQEVRRRPELYETYLVELLSLFADKGVAIQNVAISNHHMKTDDMIEQLASLLLPVDALLAHADFNPQIDPSPEIVTLFRNMWFLCILFHFTSSEEKEETAMEWQKPALARIAAKTPSIVLEEAHESISNELEYNSVIRQEYAHSVVSKHRTYLTKHIPFRGSEIRHLSPGQIIFLLTMHDMENMRSTAGLPSSLISYFANDGLNKNDSLSTCMESIAEKVIRGCVTGLNTQASQQALPDALSEELRTLLISSTHRIANVRDIASKYLNRLITSFPSLMCDPSLVFAILEVLTLLRRACENEFMDEYNPVYEFHSERTGITLQLTDSYKVRNEILGQLQRNANNWFQLALARAPIELQSTLQKYLAVNQSLFGADTAELGASIAEQFGKAIGPVYRHLTSLTNLSDWTSDRAKILASQLATKGYFAGEAVGLRLASREGQDKLEKLPPQRAPSAEIDALRTKMANTMEEIRGKHSTLTVQDLKRLLFRCAATLISLANCDFELLHYLVALPFGVSTPSAIAAGIEAWTWMIAEKAEIEVALLTEVLSAWFETIRLQKGIFSNSMDYNDPFYHPVDYSPTDKEVIDRATTSARRLLRPHILVLQMLFSRLQAARYRRPTVMFLIQRLVIRSAWAHKSFSTHPLAREVRFSFLLFGFETLKSSHLDSYCEAVLRESLYCTAYSWFAVRPQWSFGANRVQVDADVKVLSEFLSYLQTDSVRGTLSISSLSPSQSSPPTRHYVSRLKSINHPLRLLVENEIFRLAVWANPSNDIKRGTDNVGTSERNMSESSWATVVRTVRKIDPAIAVYLAERFKSPVVQSEVGKLVRSSSLDFLDIPEALHFLVGDKVDLNVRRDLKNLLLWTPVPPVIAVTFFERQYNNDPLILQYAHRVLKQHPVHLTFFFVPQVVQALRYDNFGYVERFIFEAAKISQHFCHQIIWNMKANCYKDDLAEVEDPMKPALDRMINLVVNSLSGEARAFYDREFGFFHEVTSISGKLKPYIKKTKPEKKAKIDEEMAKIVVDVGVYLPSNPEGEVVDIDKKSGRPLQSHAKAPFMATFKVRKEYTVVNTDPDSLLDGDGIGVQTREKYDIWQQAIFKVGDDCRQDMLALQVIAMFKNIFTSIGLTLYLFPYRVTATAPGCGVIDVVPNATSRDEMGRAKVNDLLDFFVTKYGGQDTIPFQKARLNFIQSMAAYSVACYILQIKDRHNGNIMIDGEGHIIHIDFGFLFDIDKYKHLQ</sequence>
<protein>
    <recommendedName>
        <fullName evidence="3">1-phosphatidylinositol 4-kinase</fullName>
        <ecNumber evidence="3">2.7.1.67</ecNumber>
    </recommendedName>
</protein>
<keyword evidence="5" id="KW-0547">Nucleotide-binding</keyword>
<dbReference type="SMART" id="SM00146">
    <property type="entry name" value="PI3Kc"/>
    <property type="match status" value="1"/>
</dbReference>
<dbReference type="Gene3D" id="1.25.40.70">
    <property type="entry name" value="Phosphatidylinositol 3-kinase, accessory domain (PIK)"/>
    <property type="match status" value="1"/>
</dbReference>
<dbReference type="FunCoup" id="A0A0C3FJL6">
    <property type="interactions" value="235"/>
</dbReference>
<dbReference type="GO" id="GO:0005524">
    <property type="term" value="F:ATP binding"/>
    <property type="evidence" value="ECO:0007669"/>
    <property type="project" value="UniProtKB-KW"/>
</dbReference>
<keyword evidence="6" id="KW-0418">Kinase</keyword>
<evidence type="ECO:0000256" key="4">
    <source>
        <dbReference type="ARBA" id="ARBA00022679"/>
    </source>
</evidence>
<keyword evidence="7" id="KW-0067">ATP-binding</keyword>
<reference evidence="10 11" key="1">
    <citation type="submission" date="2014-04" db="EMBL/GenBank/DDBJ databases">
        <authorList>
            <consortium name="DOE Joint Genome Institute"/>
            <person name="Kuo A."/>
            <person name="Tarkka M."/>
            <person name="Buscot F."/>
            <person name="Kohler A."/>
            <person name="Nagy L.G."/>
            <person name="Floudas D."/>
            <person name="Copeland A."/>
            <person name="Barry K.W."/>
            <person name="Cichocki N."/>
            <person name="Veneault-Fourrey C."/>
            <person name="LaButti K."/>
            <person name="Lindquist E.A."/>
            <person name="Lipzen A."/>
            <person name="Lundell T."/>
            <person name="Morin E."/>
            <person name="Murat C."/>
            <person name="Sun H."/>
            <person name="Tunlid A."/>
            <person name="Henrissat B."/>
            <person name="Grigoriev I.V."/>
            <person name="Hibbett D.S."/>
            <person name="Martin F."/>
            <person name="Nordberg H.P."/>
            <person name="Cantor M.N."/>
            <person name="Hua S.X."/>
        </authorList>
    </citation>
    <scope>NUCLEOTIDE SEQUENCE [LARGE SCALE GENOMIC DNA]</scope>
    <source>
        <strain evidence="10 11">F 1598</strain>
    </source>
</reference>
<dbReference type="PROSITE" id="PS50290">
    <property type="entry name" value="PI3_4_KINASE_3"/>
    <property type="match status" value="1"/>
</dbReference>
<dbReference type="FunFam" id="3.30.1010.10:FF:000014">
    <property type="entry name" value="Phosphatidylinositol 4-kinase STT4"/>
    <property type="match status" value="1"/>
</dbReference>
<dbReference type="STRING" id="765440.A0A0C3FJL6"/>
<dbReference type="InterPro" id="IPR018936">
    <property type="entry name" value="PI3/4_kinase_CS"/>
</dbReference>
<keyword evidence="11" id="KW-1185">Reference proteome</keyword>
<dbReference type="Pfam" id="PF19274">
    <property type="entry name" value="PI4K_N"/>
    <property type="match status" value="2"/>
</dbReference>
<reference evidence="11" key="2">
    <citation type="submission" date="2015-01" db="EMBL/GenBank/DDBJ databases">
        <title>Evolutionary Origins and Diversification of the Mycorrhizal Mutualists.</title>
        <authorList>
            <consortium name="DOE Joint Genome Institute"/>
            <consortium name="Mycorrhizal Genomics Consortium"/>
            <person name="Kohler A."/>
            <person name="Kuo A."/>
            <person name="Nagy L.G."/>
            <person name="Floudas D."/>
            <person name="Copeland A."/>
            <person name="Barry K.W."/>
            <person name="Cichocki N."/>
            <person name="Veneault-Fourrey C."/>
            <person name="LaButti K."/>
            <person name="Lindquist E.A."/>
            <person name="Lipzen A."/>
            <person name="Lundell T."/>
            <person name="Morin E."/>
            <person name="Murat C."/>
            <person name="Riley R."/>
            <person name="Ohm R."/>
            <person name="Sun H."/>
            <person name="Tunlid A."/>
            <person name="Henrissat B."/>
            <person name="Grigoriev I.V."/>
            <person name="Hibbett D.S."/>
            <person name="Martin F."/>
        </authorList>
    </citation>
    <scope>NUCLEOTIDE SEQUENCE [LARGE SCALE GENOMIC DNA]</scope>
    <source>
        <strain evidence="11">F 1598</strain>
    </source>
</reference>
<dbReference type="PANTHER" id="PTHR10048">
    <property type="entry name" value="PHOSPHATIDYLINOSITOL KINASE"/>
    <property type="match status" value="1"/>
</dbReference>
<evidence type="ECO:0000256" key="6">
    <source>
        <dbReference type="ARBA" id="ARBA00022777"/>
    </source>
</evidence>
<evidence type="ECO:0000313" key="11">
    <source>
        <dbReference type="Proteomes" id="UP000054166"/>
    </source>
</evidence>
<dbReference type="InParanoid" id="A0A0C3FJL6"/>
<dbReference type="OrthoDB" id="10264149at2759"/>
<dbReference type="Gene3D" id="1.10.1070.11">
    <property type="entry name" value="Phosphatidylinositol 3-/4-kinase, catalytic domain"/>
    <property type="match status" value="1"/>
</dbReference>
<evidence type="ECO:0000256" key="3">
    <source>
        <dbReference type="ARBA" id="ARBA00012169"/>
    </source>
</evidence>
<dbReference type="InterPro" id="IPR016024">
    <property type="entry name" value="ARM-type_fold"/>
</dbReference>
<organism evidence="10 11">
    <name type="scientific">Piloderma croceum (strain F 1598)</name>
    <dbReference type="NCBI Taxonomy" id="765440"/>
    <lineage>
        <taxon>Eukaryota</taxon>
        <taxon>Fungi</taxon>
        <taxon>Dikarya</taxon>
        <taxon>Basidiomycota</taxon>
        <taxon>Agaricomycotina</taxon>
        <taxon>Agaricomycetes</taxon>
        <taxon>Agaricomycetidae</taxon>
        <taxon>Atheliales</taxon>
        <taxon>Atheliaceae</taxon>
        <taxon>Piloderma</taxon>
    </lineage>
</organism>